<dbReference type="KEGG" id="pmrn:116944224"/>
<evidence type="ECO:0000256" key="13">
    <source>
        <dbReference type="ARBA" id="ARBA00023212"/>
    </source>
</evidence>
<evidence type="ECO:0000256" key="8">
    <source>
        <dbReference type="ARBA" id="ARBA00022837"/>
    </source>
</evidence>
<feature type="compositionally biased region" description="Low complexity" evidence="14">
    <location>
        <begin position="66"/>
        <end position="83"/>
    </location>
</feature>
<dbReference type="InterPro" id="IPR001478">
    <property type="entry name" value="PDZ"/>
</dbReference>
<sequence length="553" mass="58441">MATCGVGVAPRSELLEVLGRGGRWGRVRVTLSRDALTLSGPDEATALVNGTANGGGGTPPVPSPTPLSGGLSNGIRSPNLSPSLSPSPGAVALGCVGEPPTEQKRLVRVVKRESGGLGISIKGGRENKMPVVISKIFPGLAAEQTGALHVGDAILAVNGADLREATHDRAVQALKTAGRDVLLEVQYMREFSAFFHKASPLSDVDWADGDVPSPPRQARVDLRPGTTPGTPPGSPGSLGGQRHNGGERRVIALRMCYIARNLSMSDLENRLIEVHSPDVSRCLVLRARDAASASSWFSALRAATAALVPAAVAEANEGPLQHGGLLHSRALANLGWLAEQITGETGRLTWRPTLVALTDTDMLLYHALPTAREGWQAPYRTYPLLATRLVQGGIPRDAPTQPGAELCLVLRSGTPHGVVTHVLRVETQRDLAHWGRLFVDGCHGAAALMREATVACVWKGTECRLTVHYESGFTLAMDPGPGAAPGATPAVLLSYPFDRLRRSTDDGVSTLCLDFGGHEGEVRIDLKACPKPLVFILYSFLSAKVARMGLQEA</sequence>
<organism evidence="17 18">
    <name type="scientific">Petromyzon marinus</name>
    <name type="common">Sea lamprey</name>
    <dbReference type="NCBI Taxonomy" id="7757"/>
    <lineage>
        <taxon>Eukaryota</taxon>
        <taxon>Metazoa</taxon>
        <taxon>Chordata</taxon>
        <taxon>Craniata</taxon>
        <taxon>Vertebrata</taxon>
        <taxon>Cyclostomata</taxon>
        <taxon>Hyperoartia</taxon>
        <taxon>Petromyzontiformes</taxon>
        <taxon>Petromyzontidae</taxon>
        <taxon>Petromyzon</taxon>
    </lineage>
</organism>
<evidence type="ECO:0000256" key="4">
    <source>
        <dbReference type="ARBA" id="ARBA00010798"/>
    </source>
</evidence>
<dbReference type="Proteomes" id="UP001318040">
    <property type="component" value="Chromosome 20"/>
</dbReference>
<dbReference type="GO" id="GO:0005856">
    <property type="term" value="C:cytoskeleton"/>
    <property type="evidence" value="ECO:0007669"/>
    <property type="project" value="UniProtKB-SubCell"/>
</dbReference>
<keyword evidence="17" id="KW-1185">Reference proteome</keyword>
<evidence type="ECO:0000256" key="10">
    <source>
        <dbReference type="ARBA" id="ARBA00022949"/>
    </source>
</evidence>
<gene>
    <name evidence="18" type="primary">LOC116944224</name>
</gene>
<dbReference type="InterPro" id="IPR036034">
    <property type="entry name" value="PDZ_sf"/>
</dbReference>
<feature type="region of interest" description="Disordered" evidence="14">
    <location>
        <begin position="205"/>
        <end position="244"/>
    </location>
</feature>
<dbReference type="Pfam" id="PF23012">
    <property type="entry name" value="Syntrophin_4th"/>
    <property type="match status" value="1"/>
</dbReference>
<proteinExistence type="inferred from homology"/>
<dbReference type="Pfam" id="PF18012">
    <property type="entry name" value="PH_17"/>
    <property type="match status" value="1"/>
</dbReference>
<reference evidence="18" key="1">
    <citation type="submission" date="2025-08" db="UniProtKB">
        <authorList>
            <consortium name="RefSeq"/>
        </authorList>
    </citation>
    <scope>IDENTIFICATION</scope>
    <source>
        <tissue evidence="18">Sperm</tissue>
    </source>
</reference>
<dbReference type="Gene3D" id="2.30.42.10">
    <property type="match status" value="1"/>
</dbReference>
<keyword evidence="5" id="KW-0963">Cytoplasm</keyword>
<dbReference type="PANTHER" id="PTHR10554">
    <property type="entry name" value="SYNTROPHIN"/>
    <property type="match status" value="1"/>
</dbReference>
<dbReference type="InterPro" id="IPR011993">
    <property type="entry name" value="PH-like_dom_sf"/>
</dbReference>
<dbReference type="InterPro" id="IPR015482">
    <property type="entry name" value="Syntrophin"/>
</dbReference>
<name>A0AAJ7TA52_PETMA</name>
<keyword evidence="12" id="KW-0009">Actin-binding</keyword>
<keyword evidence="11" id="KW-0472">Membrane</keyword>
<dbReference type="Gene3D" id="2.30.29.30">
    <property type="entry name" value="Pleckstrin-homology domain (PH domain)/Phosphotyrosine-binding domain (PTB)"/>
    <property type="match status" value="1"/>
</dbReference>
<evidence type="ECO:0000256" key="6">
    <source>
        <dbReference type="ARBA" id="ARBA00022553"/>
    </source>
</evidence>
<dbReference type="GO" id="GO:0005198">
    <property type="term" value="F:structural molecule activity"/>
    <property type="evidence" value="ECO:0007669"/>
    <property type="project" value="InterPro"/>
</dbReference>
<dbReference type="CDD" id="cd06801">
    <property type="entry name" value="PDZ_syntrophin-like"/>
    <property type="match status" value="1"/>
</dbReference>
<dbReference type="InterPro" id="IPR055108">
    <property type="entry name" value="Syntrophin_4th"/>
</dbReference>
<feature type="domain" description="PH" evidence="15">
    <location>
        <begin position="330"/>
        <end position="443"/>
    </location>
</feature>
<evidence type="ECO:0000256" key="12">
    <source>
        <dbReference type="ARBA" id="ARBA00023203"/>
    </source>
</evidence>
<evidence type="ECO:0000259" key="15">
    <source>
        <dbReference type="PROSITE" id="PS50003"/>
    </source>
</evidence>
<dbReference type="Pfam" id="PF00169">
    <property type="entry name" value="PH"/>
    <property type="match status" value="1"/>
</dbReference>
<dbReference type="GO" id="GO:0045202">
    <property type="term" value="C:synapse"/>
    <property type="evidence" value="ECO:0007669"/>
    <property type="project" value="TreeGrafter"/>
</dbReference>
<comment type="similarity">
    <text evidence="4">Belongs to the syntrophin family.</text>
</comment>
<evidence type="ECO:0000256" key="7">
    <source>
        <dbReference type="ARBA" id="ARBA00022737"/>
    </source>
</evidence>
<dbReference type="GO" id="GO:0005516">
    <property type="term" value="F:calmodulin binding"/>
    <property type="evidence" value="ECO:0007669"/>
    <property type="project" value="UniProtKB-KW"/>
</dbReference>
<evidence type="ECO:0000256" key="9">
    <source>
        <dbReference type="ARBA" id="ARBA00022860"/>
    </source>
</evidence>
<dbReference type="PROSITE" id="PS50106">
    <property type="entry name" value="PDZ"/>
    <property type="match status" value="1"/>
</dbReference>
<evidence type="ECO:0000256" key="5">
    <source>
        <dbReference type="ARBA" id="ARBA00022490"/>
    </source>
</evidence>
<evidence type="ECO:0000256" key="14">
    <source>
        <dbReference type="SAM" id="MobiDB-lite"/>
    </source>
</evidence>
<evidence type="ECO:0000256" key="11">
    <source>
        <dbReference type="ARBA" id="ARBA00023136"/>
    </source>
</evidence>
<dbReference type="SMART" id="SM00228">
    <property type="entry name" value="PDZ"/>
    <property type="match status" value="1"/>
</dbReference>
<keyword evidence="10" id="KW-0965">Cell junction</keyword>
<dbReference type="PANTHER" id="PTHR10554:SF12">
    <property type="entry name" value="IP02644P"/>
    <property type="match status" value="1"/>
</dbReference>
<dbReference type="SUPFAM" id="SSF50156">
    <property type="entry name" value="PDZ domain-like"/>
    <property type="match status" value="1"/>
</dbReference>
<keyword evidence="7" id="KW-0677">Repeat</keyword>
<keyword evidence="6" id="KW-0597">Phosphoprotein</keyword>
<evidence type="ECO:0000256" key="1">
    <source>
        <dbReference type="ARBA" id="ARBA00004184"/>
    </source>
</evidence>
<protein>
    <submittedName>
        <fullName evidence="18">Beta-1-syntrophin-like</fullName>
    </submittedName>
</protein>
<evidence type="ECO:0000259" key="16">
    <source>
        <dbReference type="PROSITE" id="PS50106"/>
    </source>
</evidence>
<keyword evidence="8" id="KW-0106">Calcium</keyword>
<evidence type="ECO:0000313" key="17">
    <source>
        <dbReference type="Proteomes" id="UP001318040"/>
    </source>
</evidence>
<dbReference type="GO" id="GO:0016010">
    <property type="term" value="C:dystrophin-associated glycoprotein complex"/>
    <property type="evidence" value="ECO:0007669"/>
    <property type="project" value="TreeGrafter"/>
</dbReference>
<dbReference type="GO" id="GO:0012505">
    <property type="term" value="C:endomembrane system"/>
    <property type="evidence" value="ECO:0007669"/>
    <property type="project" value="UniProtKB-SubCell"/>
</dbReference>
<keyword evidence="9" id="KW-0112">Calmodulin-binding</keyword>
<dbReference type="Pfam" id="PF00595">
    <property type="entry name" value="PDZ"/>
    <property type="match status" value="1"/>
</dbReference>
<dbReference type="FunFam" id="2.30.42.10:FF:000052">
    <property type="entry name" value="Syntrophin beta 1"/>
    <property type="match status" value="1"/>
</dbReference>
<evidence type="ECO:0000256" key="2">
    <source>
        <dbReference type="ARBA" id="ARBA00004245"/>
    </source>
</evidence>
<feature type="region of interest" description="Disordered" evidence="14">
    <location>
        <begin position="48"/>
        <end position="83"/>
    </location>
</feature>
<dbReference type="AlphaFoldDB" id="A0AAJ7TA52"/>
<evidence type="ECO:0000313" key="18">
    <source>
        <dbReference type="RefSeq" id="XP_032813629.1"/>
    </source>
</evidence>
<keyword evidence="13" id="KW-0206">Cytoskeleton</keyword>
<dbReference type="SUPFAM" id="SSF50729">
    <property type="entry name" value="PH domain-like"/>
    <property type="match status" value="1"/>
</dbReference>
<dbReference type="GO" id="GO:0003779">
    <property type="term" value="F:actin binding"/>
    <property type="evidence" value="ECO:0007669"/>
    <property type="project" value="UniProtKB-KW"/>
</dbReference>
<dbReference type="RefSeq" id="XP_032813629.1">
    <property type="nucleotide sequence ID" value="XM_032957738.1"/>
</dbReference>
<accession>A0AAJ7TA52</accession>
<dbReference type="InterPro" id="IPR001849">
    <property type="entry name" value="PH_domain"/>
</dbReference>
<dbReference type="GO" id="GO:0070161">
    <property type="term" value="C:anchoring junction"/>
    <property type="evidence" value="ECO:0007669"/>
    <property type="project" value="UniProtKB-SubCell"/>
</dbReference>
<comment type="subcellular location">
    <subcellularLocation>
        <location evidence="3">Cell junction</location>
    </subcellularLocation>
    <subcellularLocation>
        <location evidence="2">Cytoplasm</location>
        <location evidence="2">Cytoskeleton</location>
    </subcellularLocation>
    <subcellularLocation>
        <location evidence="1">Endomembrane system</location>
        <topology evidence="1">Peripheral membrane protein</topology>
    </subcellularLocation>
</comment>
<dbReference type="PROSITE" id="PS50003">
    <property type="entry name" value="PH_DOMAIN"/>
    <property type="match status" value="1"/>
</dbReference>
<dbReference type="SMART" id="SM00233">
    <property type="entry name" value="PH"/>
    <property type="match status" value="2"/>
</dbReference>
<feature type="domain" description="PDZ" evidence="16">
    <location>
        <begin position="106"/>
        <end position="189"/>
    </location>
</feature>
<evidence type="ECO:0000256" key="3">
    <source>
        <dbReference type="ARBA" id="ARBA00004282"/>
    </source>
</evidence>
<dbReference type="InterPro" id="IPR041428">
    <property type="entry name" value="PHsplit_syntrophin"/>
</dbReference>